<proteinExistence type="inferred from homology"/>
<keyword evidence="4" id="KW-1185">Reference proteome</keyword>
<dbReference type="EMBL" id="JANEYT010000022">
    <property type="protein sequence ID" value="MCQ1058681.1"/>
    <property type="molecule type" value="Genomic_DNA"/>
</dbReference>
<protein>
    <submittedName>
        <fullName evidence="3">Aspartate/glutamate racemase family protein</fullName>
    </submittedName>
</protein>
<dbReference type="SUPFAM" id="SSF53681">
    <property type="entry name" value="Aspartate/glutamate racemase"/>
    <property type="match status" value="2"/>
</dbReference>
<organism evidence="3 4">
    <name type="scientific">Photobacterium pectinilyticum</name>
    <dbReference type="NCBI Taxonomy" id="2906793"/>
    <lineage>
        <taxon>Bacteria</taxon>
        <taxon>Pseudomonadati</taxon>
        <taxon>Pseudomonadota</taxon>
        <taxon>Gammaproteobacteria</taxon>
        <taxon>Vibrionales</taxon>
        <taxon>Vibrionaceae</taxon>
        <taxon>Photobacterium</taxon>
    </lineage>
</organism>
<dbReference type="PANTHER" id="PTHR21198">
    <property type="entry name" value="GLUTAMATE RACEMASE"/>
    <property type="match status" value="1"/>
</dbReference>
<dbReference type="InterPro" id="IPR004380">
    <property type="entry name" value="Asp_race"/>
</dbReference>
<name>A0ABT1N1S3_9GAMM</name>
<dbReference type="InterPro" id="IPR001920">
    <property type="entry name" value="Asp/Glu_race"/>
</dbReference>
<keyword evidence="2" id="KW-0413">Isomerase</keyword>
<gene>
    <name evidence="3" type="ORF">NHN17_11510</name>
</gene>
<evidence type="ECO:0000256" key="1">
    <source>
        <dbReference type="ARBA" id="ARBA00007847"/>
    </source>
</evidence>
<dbReference type="NCBIfam" id="TIGR00035">
    <property type="entry name" value="asp_race"/>
    <property type="match status" value="1"/>
</dbReference>
<dbReference type="Pfam" id="PF01177">
    <property type="entry name" value="Asp_Glu_race"/>
    <property type="match status" value="1"/>
</dbReference>
<accession>A0ABT1N1S3</accession>
<evidence type="ECO:0000256" key="2">
    <source>
        <dbReference type="ARBA" id="ARBA00023235"/>
    </source>
</evidence>
<dbReference type="RefSeq" id="WP_255042674.1">
    <property type="nucleotide sequence ID" value="NZ_JANEYT010000022.1"/>
</dbReference>
<dbReference type="Gene3D" id="3.40.50.1860">
    <property type="match status" value="2"/>
</dbReference>
<comment type="similarity">
    <text evidence="1">Belongs to the aspartate/glutamate racemases family.</text>
</comment>
<evidence type="ECO:0000313" key="4">
    <source>
        <dbReference type="Proteomes" id="UP001524460"/>
    </source>
</evidence>
<dbReference type="PANTHER" id="PTHR21198:SF7">
    <property type="entry name" value="ASPARTATE-GLUTAMATE RACEMASE FAMILY"/>
    <property type="match status" value="1"/>
</dbReference>
<reference evidence="3 4" key="1">
    <citation type="submission" date="2022-07" db="EMBL/GenBank/DDBJ databases">
        <title>Photobacterium pectinilyticum sp. nov., a marine bacterium isolated from surface seawater of Qingdao offshore.</title>
        <authorList>
            <person name="Wang X."/>
        </authorList>
    </citation>
    <scope>NUCLEOTIDE SEQUENCE [LARGE SCALE GENOMIC DNA]</scope>
    <source>
        <strain evidence="3 4">ZSDE20</strain>
    </source>
</reference>
<sequence>MKTIGLLGGMSWESTASYYKAINEGVKHELGGLHSAKIALYSVNFDEIEKLQHAGDWTATANILSQAAKSVEVAGADFLLICTNTMHKVAKDIEQAVSIPLLHIADATAQQLKSDGIKKVGLLGTRFTIEQDFYISRLTEQFGIEVVVPDLPDRDIIHRVIYDELCKGVLKEESRAEYVRITEKLAEQGAEAVILGCTEIALLISPKDTDVPLYDTASIHAEAAVKLALTV</sequence>
<evidence type="ECO:0000313" key="3">
    <source>
        <dbReference type="EMBL" id="MCQ1058681.1"/>
    </source>
</evidence>
<dbReference type="InterPro" id="IPR015942">
    <property type="entry name" value="Asp/Glu/hydantoin_racemase"/>
</dbReference>
<comment type="caution">
    <text evidence="3">The sequence shown here is derived from an EMBL/GenBank/DDBJ whole genome shotgun (WGS) entry which is preliminary data.</text>
</comment>
<dbReference type="Proteomes" id="UP001524460">
    <property type="component" value="Unassembled WGS sequence"/>
</dbReference>